<dbReference type="RefSeq" id="WP_094837958.1">
    <property type="nucleotide sequence ID" value="NZ_NEVQ01000013.1"/>
</dbReference>
<name>A0A261U2E1_9BORD</name>
<evidence type="ECO:0000313" key="3">
    <source>
        <dbReference type="Proteomes" id="UP000216885"/>
    </source>
</evidence>
<keyword evidence="3" id="KW-1185">Reference proteome</keyword>
<comment type="caution">
    <text evidence="2">The sequence shown here is derived from an EMBL/GenBank/DDBJ whole genome shotgun (WGS) entry which is preliminary data.</text>
</comment>
<evidence type="ECO:0000313" key="2">
    <source>
        <dbReference type="EMBL" id="OZI56134.1"/>
    </source>
</evidence>
<proteinExistence type="predicted"/>
<dbReference type="Proteomes" id="UP000216885">
    <property type="component" value="Unassembled WGS sequence"/>
</dbReference>
<dbReference type="EMBL" id="NEVQ01000013">
    <property type="protein sequence ID" value="OZI56134.1"/>
    <property type="molecule type" value="Genomic_DNA"/>
</dbReference>
<reference evidence="2 3" key="1">
    <citation type="submission" date="2017-05" db="EMBL/GenBank/DDBJ databases">
        <title>Complete and WGS of Bordetella genogroups.</title>
        <authorList>
            <person name="Spilker T."/>
            <person name="LiPuma J."/>
        </authorList>
    </citation>
    <scope>NUCLEOTIDE SEQUENCE [LARGE SCALE GENOMIC DNA]</scope>
    <source>
        <strain evidence="2 3">AU9919</strain>
    </source>
</reference>
<gene>
    <name evidence="2" type="ORF">CAL20_11850</name>
</gene>
<accession>A0A261U2E1</accession>
<dbReference type="Gene3D" id="1.25.40.10">
    <property type="entry name" value="Tetratricopeptide repeat domain"/>
    <property type="match status" value="1"/>
</dbReference>
<sequence length="108" mass="12039">MDDLVKRLEAMLAKGQNNAMLRLSLGKAYTEQEQFDVAAPHLRAALELDPQYSVAWKWLGKALQGQGDLAGARQAWESGIAAAQTRGDQQIIKELQVFIKRLDRASQM</sequence>
<evidence type="ECO:0000256" key="1">
    <source>
        <dbReference type="PROSITE-ProRule" id="PRU00339"/>
    </source>
</evidence>
<dbReference type="Pfam" id="PF13432">
    <property type="entry name" value="TPR_16"/>
    <property type="match status" value="1"/>
</dbReference>
<dbReference type="SUPFAM" id="SSF48452">
    <property type="entry name" value="TPR-like"/>
    <property type="match status" value="1"/>
</dbReference>
<dbReference type="PROSITE" id="PS50005">
    <property type="entry name" value="TPR"/>
    <property type="match status" value="1"/>
</dbReference>
<feature type="repeat" description="TPR" evidence="1">
    <location>
        <begin position="19"/>
        <end position="52"/>
    </location>
</feature>
<keyword evidence="1" id="KW-0802">TPR repeat</keyword>
<dbReference type="AlphaFoldDB" id="A0A261U2E1"/>
<dbReference type="SMART" id="SM00028">
    <property type="entry name" value="TPR"/>
    <property type="match status" value="2"/>
</dbReference>
<protein>
    <submittedName>
        <fullName evidence="2">Uncharacterized protein</fullName>
    </submittedName>
</protein>
<organism evidence="2 3">
    <name type="scientific">Bordetella genomosp. 4</name>
    <dbReference type="NCBI Taxonomy" id="463044"/>
    <lineage>
        <taxon>Bacteria</taxon>
        <taxon>Pseudomonadati</taxon>
        <taxon>Pseudomonadota</taxon>
        <taxon>Betaproteobacteria</taxon>
        <taxon>Burkholderiales</taxon>
        <taxon>Alcaligenaceae</taxon>
        <taxon>Bordetella</taxon>
    </lineage>
</organism>
<dbReference type="InterPro" id="IPR019734">
    <property type="entry name" value="TPR_rpt"/>
</dbReference>
<dbReference type="InterPro" id="IPR011990">
    <property type="entry name" value="TPR-like_helical_dom_sf"/>
</dbReference>